<dbReference type="Pfam" id="PF00691">
    <property type="entry name" value="OmpA"/>
    <property type="match status" value="1"/>
</dbReference>
<dbReference type="CDD" id="cd07185">
    <property type="entry name" value="OmpA_C-like"/>
    <property type="match status" value="1"/>
</dbReference>
<evidence type="ECO:0000313" key="7">
    <source>
        <dbReference type="Proteomes" id="UP000242469"/>
    </source>
</evidence>
<keyword evidence="3" id="KW-0998">Cell outer membrane</keyword>
<dbReference type="PROSITE" id="PS51123">
    <property type="entry name" value="OMPA_2"/>
    <property type="match status" value="1"/>
</dbReference>
<dbReference type="RefSeq" id="WP_091826868.1">
    <property type="nucleotide sequence ID" value="NZ_FNRJ01000009.1"/>
</dbReference>
<name>A0A1H4EYB9_9GAMM</name>
<evidence type="ECO:0000256" key="1">
    <source>
        <dbReference type="ARBA" id="ARBA00004442"/>
    </source>
</evidence>
<dbReference type="SUPFAM" id="SSF103088">
    <property type="entry name" value="OmpA-like"/>
    <property type="match status" value="1"/>
</dbReference>
<reference evidence="7" key="1">
    <citation type="submission" date="2016-10" db="EMBL/GenBank/DDBJ databases">
        <authorList>
            <person name="Varghese N."/>
            <person name="Submissions S."/>
        </authorList>
    </citation>
    <scope>NUCLEOTIDE SEQUENCE [LARGE SCALE GENOMIC DNA]</scope>
    <source>
        <strain evidence="7">DSM 11526</strain>
    </source>
</reference>
<dbReference type="OrthoDB" id="9782229at2"/>
<gene>
    <name evidence="6" type="ORF">SAMN02745729_109108</name>
</gene>
<dbReference type="STRING" id="1122198.SAMN02745729_109108"/>
<dbReference type="PRINTS" id="PR01021">
    <property type="entry name" value="OMPADOMAIN"/>
</dbReference>
<proteinExistence type="predicted"/>
<dbReference type="InterPro" id="IPR050330">
    <property type="entry name" value="Bact_OuterMem_StrucFunc"/>
</dbReference>
<dbReference type="PROSITE" id="PS51257">
    <property type="entry name" value="PROKAR_LIPOPROTEIN"/>
    <property type="match status" value="1"/>
</dbReference>
<dbReference type="EMBL" id="FNRJ01000009">
    <property type="protein sequence ID" value="SEA89252.1"/>
    <property type="molecule type" value="Genomic_DNA"/>
</dbReference>
<evidence type="ECO:0000256" key="3">
    <source>
        <dbReference type="ARBA" id="ARBA00023237"/>
    </source>
</evidence>
<dbReference type="Proteomes" id="UP000242469">
    <property type="component" value="Unassembled WGS sequence"/>
</dbReference>
<dbReference type="InterPro" id="IPR006664">
    <property type="entry name" value="OMP_bac"/>
</dbReference>
<evidence type="ECO:0000259" key="5">
    <source>
        <dbReference type="PROSITE" id="PS51123"/>
    </source>
</evidence>
<dbReference type="Gene3D" id="3.30.1330.60">
    <property type="entry name" value="OmpA-like domain"/>
    <property type="match status" value="1"/>
</dbReference>
<dbReference type="InterPro" id="IPR006690">
    <property type="entry name" value="OMPA-like_CS"/>
</dbReference>
<keyword evidence="2 4" id="KW-0472">Membrane</keyword>
<protein>
    <submittedName>
        <fullName evidence="6">Outer membrane protein OmpA</fullName>
    </submittedName>
</protein>
<evidence type="ECO:0000256" key="4">
    <source>
        <dbReference type="PROSITE-ProRule" id="PRU00473"/>
    </source>
</evidence>
<organism evidence="6 7">
    <name type="scientific">Marinobacterium iners DSM 11526</name>
    <dbReference type="NCBI Taxonomy" id="1122198"/>
    <lineage>
        <taxon>Bacteria</taxon>
        <taxon>Pseudomonadati</taxon>
        <taxon>Pseudomonadota</taxon>
        <taxon>Gammaproteobacteria</taxon>
        <taxon>Oceanospirillales</taxon>
        <taxon>Oceanospirillaceae</taxon>
        <taxon>Marinobacterium</taxon>
    </lineage>
</organism>
<keyword evidence="7" id="KW-1185">Reference proteome</keyword>
<dbReference type="GO" id="GO:0009279">
    <property type="term" value="C:cell outer membrane"/>
    <property type="evidence" value="ECO:0007669"/>
    <property type="project" value="UniProtKB-SubCell"/>
</dbReference>
<dbReference type="PANTHER" id="PTHR30329:SF21">
    <property type="entry name" value="LIPOPROTEIN YIAD-RELATED"/>
    <property type="match status" value="1"/>
</dbReference>
<dbReference type="InterPro" id="IPR039567">
    <property type="entry name" value="Gly-zipper"/>
</dbReference>
<dbReference type="AlphaFoldDB" id="A0A1H4EYB9"/>
<evidence type="ECO:0000313" key="6">
    <source>
        <dbReference type="EMBL" id="SEA89252.1"/>
    </source>
</evidence>
<dbReference type="InterPro" id="IPR036737">
    <property type="entry name" value="OmpA-like_sf"/>
</dbReference>
<dbReference type="Pfam" id="PF13488">
    <property type="entry name" value="Gly-zipper_Omp"/>
    <property type="match status" value="1"/>
</dbReference>
<evidence type="ECO:0000256" key="2">
    <source>
        <dbReference type="ARBA" id="ARBA00023136"/>
    </source>
</evidence>
<accession>A0A1H4EYB9</accession>
<sequence length="219" mass="23351">MKKLMITSLASVLLLGGCTTLDPYTQESKTSQATKGAGLGALGGAVLGAAVAGKGDRNEGALAGAVIGGAVGGGIGYYMDQQEMQLRQQLEGTGVRVERVGDDIRLIMPGNITFATDSDRVDPSFYSVLDSVARVLIKFEKSQVAVEGYTDSTGSFEYNQQLSERRATSVARYLNSVGVSHLRLDARGLGERYPIANNDTEAGRAMNRRVEIKIRGTQR</sequence>
<dbReference type="PANTHER" id="PTHR30329">
    <property type="entry name" value="STATOR ELEMENT OF FLAGELLAR MOTOR COMPLEX"/>
    <property type="match status" value="1"/>
</dbReference>
<feature type="domain" description="OmpA-like" evidence="5">
    <location>
        <begin position="101"/>
        <end position="218"/>
    </location>
</feature>
<dbReference type="InterPro" id="IPR006665">
    <property type="entry name" value="OmpA-like"/>
</dbReference>
<comment type="subcellular location">
    <subcellularLocation>
        <location evidence="1">Cell outer membrane</location>
    </subcellularLocation>
</comment>
<dbReference type="PROSITE" id="PS01068">
    <property type="entry name" value="OMPA_1"/>
    <property type="match status" value="1"/>
</dbReference>